<dbReference type="InterPro" id="IPR036087">
    <property type="entry name" value="Nict_dMeBzImd_PRibTrfase_sf"/>
</dbReference>
<evidence type="ECO:0000256" key="8">
    <source>
        <dbReference type="ARBA" id="ARBA00030686"/>
    </source>
</evidence>
<dbReference type="EC" id="2.4.2.21" evidence="3 10"/>
<dbReference type="GO" id="GO:0009236">
    <property type="term" value="P:cobalamin biosynthetic process"/>
    <property type="evidence" value="ECO:0007669"/>
    <property type="project" value="UniProtKB-UniRule"/>
</dbReference>
<comment type="function">
    <text evidence="10">Catalyzes the synthesis of alpha-ribazole-5'-phosphate from nicotinate mononucleotide (NAMN) and 5,6-dimethylbenzimidazole (DMB).</text>
</comment>
<dbReference type="InterPro" id="IPR003200">
    <property type="entry name" value="Nict_dMeBzImd_PRibTrfase"/>
</dbReference>
<dbReference type="Proteomes" id="UP001069090">
    <property type="component" value="Unassembled WGS sequence"/>
</dbReference>
<keyword evidence="5 10" id="KW-0169">Cobalamin biosynthesis</keyword>
<reference evidence="11 12" key="1">
    <citation type="submission" date="2022-12" db="EMBL/GenBank/DDBJ databases">
        <title>Dasania phycosphaerae sp. nov., isolated from particulate material of the south coast of Korea.</title>
        <authorList>
            <person name="Jiang Y."/>
        </authorList>
    </citation>
    <scope>NUCLEOTIDE SEQUENCE [LARGE SCALE GENOMIC DNA]</scope>
    <source>
        <strain evidence="11 12">GY-19</strain>
    </source>
</reference>
<dbReference type="NCBIfam" id="TIGR03160">
    <property type="entry name" value="cobT_DBIPRT"/>
    <property type="match status" value="1"/>
</dbReference>
<keyword evidence="12" id="KW-1185">Reference proteome</keyword>
<evidence type="ECO:0000256" key="2">
    <source>
        <dbReference type="ARBA" id="ARBA00007110"/>
    </source>
</evidence>
<dbReference type="EMBL" id="JAPTGG010000004">
    <property type="protein sequence ID" value="MCZ0864918.1"/>
    <property type="molecule type" value="Genomic_DNA"/>
</dbReference>
<evidence type="ECO:0000256" key="4">
    <source>
        <dbReference type="ARBA" id="ARBA00015486"/>
    </source>
</evidence>
<dbReference type="SUPFAM" id="SSF52733">
    <property type="entry name" value="Nicotinate mononucleotide:5,6-dimethylbenzimidazole phosphoribosyltransferase (CobT)"/>
    <property type="match status" value="1"/>
</dbReference>
<dbReference type="Gene3D" id="1.10.1610.10">
    <property type="match status" value="1"/>
</dbReference>
<comment type="caution">
    <text evidence="11">The sequence shown here is derived from an EMBL/GenBank/DDBJ whole genome shotgun (WGS) entry which is preliminary data.</text>
</comment>
<evidence type="ECO:0000256" key="7">
    <source>
        <dbReference type="ARBA" id="ARBA00022679"/>
    </source>
</evidence>
<organism evidence="11 12">
    <name type="scientific">Dasania phycosphaerae</name>
    <dbReference type="NCBI Taxonomy" id="2950436"/>
    <lineage>
        <taxon>Bacteria</taxon>
        <taxon>Pseudomonadati</taxon>
        <taxon>Pseudomonadota</taxon>
        <taxon>Gammaproteobacteria</taxon>
        <taxon>Cellvibrionales</taxon>
        <taxon>Spongiibacteraceae</taxon>
        <taxon>Dasania</taxon>
    </lineage>
</organism>
<evidence type="ECO:0000256" key="6">
    <source>
        <dbReference type="ARBA" id="ARBA00022676"/>
    </source>
</evidence>
<dbReference type="InterPro" id="IPR023195">
    <property type="entry name" value="Nict_dMeBzImd_PRibTrfase_N"/>
</dbReference>
<evidence type="ECO:0000256" key="3">
    <source>
        <dbReference type="ARBA" id="ARBA00011991"/>
    </source>
</evidence>
<dbReference type="GO" id="GO:0008939">
    <property type="term" value="F:nicotinate-nucleotide-dimethylbenzimidazole phosphoribosyltransferase activity"/>
    <property type="evidence" value="ECO:0007669"/>
    <property type="project" value="UniProtKB-UniRule"/>
</dbReference>
<evidence type="ECO:0000256" key="9">
    <source>
        <dbReference type="ARBA" id="ARBA00047340"/>
    </source>
</evidence>
<comment type="catalytic activity">
    <reaction evidence="9 10">
        <text>5,6-dimethylbenzimidazole + nicotinate beta-D-ribonucleotide = alpha-ribazole 5'-phosphate + nicotinate + H(+)</text>
        <dbReference type="Rhea" id="RHEA:11196"/>
        <dbReference type="ChEBI" id="CHEBI:15378"/>
        <dbReference type="ChEBI" id="CHEBI:15890"/>
        <dbReference type="ChEBI" id="CHEBI:32544"/>
        <dbReference type="ChEBI" id="CHEBI:57502"/>
        <dbReference type="ChEBI" id="CHEBI:57918"/>
        <dbReference type="EC" id="2.4.2.21"/>
    </reaction>
</comment>
<evidence type="ECO:0000313" key="11">
    <source>
        <dbReference type="EMBL" id="MCZ0864918.1"/>
    </source>
</evidence>
<comment type="pathway">
    <text evidence="1 10">Nucleoside biosynthesis; alpha-ribazole biosynthesis; alpha-ribazole from 5,6-dimethylbenzimidazole: step 1/2.</text>
</comment>
<dbReference type="Pfam" id="PF02277">
    <property type="entry name" value="DBI_PRT"/>
    <property type="match status" value="1"/>
</dbReference>
<dbReference type="Gene3D" id="3.40.50.10210">
    <property type="match status" value="1"/>
</dbReference>
<comment type="similarity">
    <text evidence="2 10">Belongs to the CobT family.</text>
</comment>
<sequence>MDWFLQQAKVPSDIHRAAATQHQSQLTKPAGSLGQLETLAITLASLQGSHHPQLKNIHIHIFAADHGIAAENVSAFPQAVTAQMVQNFSSGGAAIAVIAQTLNADLAISNVGTVQALPELPKVLDQRIAAGTANFAHGPAMQSAQLLAALEVGRNSVSRQQDLWLGGEMGIANTSSATALACALLQVNAQQLVGPGTGIDAAAQQHKAQVINAALALHKANSNSPLNNLQNLGGLEIAALVGGYIRAAQLGVPALVDGFICTVAAAYAIAINPSVKPWLLLSHQSAEPGQQALFEGFAYPPLINMGMRLGEGSGAAVCLPLLKLACDLHNNMATFADAGVANKD</sequence>
<keyword evidence="6 10" id="KW-0328">Glycosyltransferase</keyword>
<dbReference type="PANTHER" id="PTHR43463:SF1">
    <property type="entry name" value="NICOTINATE-NUCLEOTIDE--DIMETHYLBENZIMIDAZOLE PHOSPHORIBOSYLTRANSFERASE"/>
    <property type="match status" value="1"/>
</dbReference>
<evidence type="ECO:0000256" key="1">
    <source>
        <dbReference type="ARBA" id="ARBA00005049"/>
    </source>
</evidence>
<evidence type="ECO:0000256" key="10">
    <source>
        <dbReference type="HAMAP-Rule" id="MF_00230"/>
    </source>
</evidence>
<dbReference type="FunFam" id="3.40.50.10210:FF:000001">
    <property type="entry name" value="Nicotinate-nucleotide--dimethylbenzimidazole phosphoribosyltransferase"/>
    <property type="match status" value="1"/>
</dbReference>
<feature type="active site" description="Proton acceptor" evidence="10">
    <location>
        <position position="311"/>
    </location>
</feature>
<dbReference type="AlphaFoldDB" id="A0A9J6RJQ4"/>
<gene>
    <name evidence="10 11" type="primary">cobT</name>
    <name evidence="11" type="ORF">O0V09_06880</name>
</gene>
<dbReference type="InterPro" id="IPR017846">
    <property type="entry name" value="Nict_dMeBzImd_PRibTrfase_bact"/>
</dbReference>
<evidence type="ECO:0000313" key="12">
    <source>
        <dbReference type="Proteomes" id="UP001069090"/>
    </source>
</evidence>
<proteinExistence type="inferred from homology"/>
<dbReference type="RefSeq" id="WP_258331071.1">
    <property type="nucleotide sequence ID" value="NZ_JAPTGG010000004.1"/>
</dbReference>
<dbReference type="HAMAP" id="MF_00230">
    <property type="entry name" value="CobT"/>
    <property type="match status" value="1"/>
</dbReference>
<dbReference type="CDD" id="cd02439">
    <property type="entry name" value="DMB-PRT_CobT"/>
    <property type="match status" value="1"/>
</dbReference>
<dbReference type="NCBIfam" id="NF000996">
    <property type="entry name" value="PRK00105.1"/>
    <property type="match status" value="1"/>
</dbReference>
<protein>
    <recommendedName>
        <fullName evidence="4 10">Nicotinate-nucleotide--dimethylbenzimidazole phosphoribosyltransferase</fullName>
        <shortName evidence="10">NN:DBI PRT</shortName>
        <ecNumber evidence="3 10">2.4.2.21</ecNumber>
    </recommendedName>
    <alternativeName>
        <fullName evidence="8 10">N(1)-alpha-phosphoribosyltransferase</fullName>
    </alternativeName>
</protein>
<name>A0A9J6RJQ4_9GAMM</name>
<keyword evidence="7 10" id="KW-0808">Transferase</keyword>
<accession>A0A9J6RJQ4</accession>
<evidence type="ECO:0000256" key="5">
    <source>
        <dbReference type="ARBA" id="ARBA00022573"/>
    </source>
</evidence>
<dbReference type="PANTHER" id="PTHR43463">
    <property type="entry name" value="NICOTINATE-NUCLEOTIDE--DIMETHYLBENZIMIDAZOLE PHOSPHORIBOSYLTRANSFERASE"/>
    <property type="match status" value="1"/>
</dbReference>